<accession>A0ABR4ZU12</accession>
<name>A0ABR4ZU12_9BACT</name>
<dbReference type="Proteomes" id="UP000031594">
    <property type="component" value="Unassembled WGS sequence"/>
</dbReference>
<keyword evidence="2" id="KW-1185">Reference proteome</keyword>
<feature type="non-terminal residue" evidence="1">
    <location>
        <position position="1"/>
    </location>
</feature>
<reference evidence="1 2" key="1">
    <citation type="submission" date="2014-08" db="EMBL/GenBank/DDBJ databases">
        <title>Methylacidiphilum kamchatkense strain Kam1 draft genome sequence.</title>
        <authorList>
            <person name="Birkeland N.-K."/>
            <person name="Erikstad H.A."/>
        </authorList>
    </citation>
    <scope>NUCLEOTIDE SEQUENCE [LARGE SCALE GENOMIC DNA]</scope>
    <source>
        <strain evidence="1 2">Kam1</strain>
    </source>
</reference>
<organism evidence="1 2">
    <name type="scientific">Methylacidiphilum kamchatkense Kam1</name>
    <dbReference type="NCBI Taxonomy" id="1202785"/>
    <lineage>
        <taxon>Bacteria</taxon>
        <taxon>Pseudomonadati</taxon>
        <taxon>Verrucomicrobiota</taxon>
        <taxon>Methylacidiphilae</taxon>
        <taxon>Methylacidiphilales</taxon>
        <taxon>Methylacidiphilaceae</taxon>
        <taxon>Methylacidiphilum (ex Ratnadevi et al. 2023)</taxon>
    </lineage>
</organism>
<gene>
    <name evidence="1" type="ORF">A946_11670</name>
</gene>
<evidence type="ECO:0000313" key="1">
    <source>
        <dbReference type="EMBL" id="KIE57729.1"/>
    </source>
</evidence>
<evidence type="ECO:0000313" key="2">
    <source>
        <dbReference type="Proteomes" id="UP000031594"/>
    </source>
</evidence>
<dbReference type="EMBL" id="JQNX01000016">
    <property type="protein sequence ID" value="KIE57729.1"/>
    <property type="molecule type" value="Genomic_DNA"/>
</dbReference>
<comment type="caution">
    <text evidence="1">The sequence shown here is derived from an EMBL/GenBank/DDBJ whole genome shotgun (WGS) entry which is preliminary data.</text>
</comment>
<proteinExistence type="predicted"/>
<sequence>GCGEDKEEFLDPALRHACYSEERLRDQLSGFNFLYTVWEAFEDLAYGGQEEEAKAKIEKLSRGSFSLNELFGFVDQYEKLVEHLYNVLYSVPSEKHSQSTMDDELPKCVFKQLTKFYPKLSLLILKNKVSKLKSRNTKRD</sequence>
<protein>
    <submittedName>
        <fullName evidence="1">Uncharacterized protein</fullName>
    </submittedName>
</protein>
<dbReference type="RefSeq" id="WP_039722323.1">
    <property type="nucleotide sequence ID" value="NZ_JQNX01000016.1"/>
</dbReference>